<name>K0RDG1_THAOC</name>
<comment type="caution">
    <text evidence="2">The sequence shown here is derived from an EMBL/GenBank/DDBJ whole genome shotgun (WGS) entry which is preliminary data.</text>
</comment>
<dbReference type="Proteomes" id="UP000266841">
    <property type="component" value="Unassembled WGS sequence"/>
</dbReference>
<gene>
    <name evidence="2" type="ORF">THAOC_36878</name>
</gene>
<accession>K0RDG1</accession>
<dbReference type="EMBL" id="AGNL01049512">
    <property type="protein sequence ID" value="EJK44572.1"/>
    <property type="molecule type" value="Genomic_DNA"/>
</dbReference>
<proteinExistence type="predicted"/>
<feature type="non-terminal residue" evidence="2">
    <location>
        <position position="66"/>
    </location>
</feature>
<evidence type="ECO:0000256" key="1">
    <source>
        <dbReference type="SAM" id="MobiDB-lite"/>
    </source>
</evidence>
<dbReference type="AlphaFoldDB" id="K0RDG1"/>
<keyword evidence="3" id="KW-1185">Reference proteome</keyword>
<protein>
    <recommendedName>
        <fullName evidence="4">DUF111 family protein</fullName>
    </recommendedName>
</protein>
<evidence type="ECO:0008006" key="4">
    <source>
        <dbReference type="Google" id="ProtNLM"/>
    </source>
</evidence>
<evidence type="ECO:0000313" key="3">
    <source>
        <dbReference type="Proteomes" id="UP000266841"/>
    </source>
</evidence>
<dbReference type="OrthoDB" id="44529at2759"/>
<feature type="region of interest" description="Disordered" evidence="1">
    <location>
        <begin position="46"/>
        <end position="66"/>
    </location>
</feature>
<reference evidence="2 3" key="1">
    <citation type="journal article" date="2012" name="Genome Biol.">
        <title>Genome and low-iron response of an oceanic diatom adapted to chronic iron limitation.</title>
        <authorList>
            <person name="Lommer M."/>
            <person name="Specht M."/>
            <person name="Roy A.S."/>
            <person name="Kraemer L."/>
            <person name="Andreson R."/>
            <person name="Gutowska M.A."/>
            <person name="Wolf J."/>
            <person name="Bergner S.V."/>
            <person name="Schilhabel M.B."/>
            <person name="Klostermeier U.C."/>
            <person name="Beiko R.G."/>
            <person name="Rosenstiel P."/>
            <person name="Hippler M."/>
            <person name="Laroche J."/>
        </authorList>
    </citation>
    <scope>NUCLEOTIDE SEQUENCE [LARGE SCALE GENOMIC DNA]</scope>
    <source>
        <strain evidence="2 3">CCMP1005</strain>
    </source>
</reference>
<sequence length="66" mass="6865">MTVKMTNDGRRYHAHFDCFSGAAGDMMLAACLDASDSLPYALLLGGSSPVRGGGRGDELGPPPVPR</sequence>
<evidence type="ECO:0000313" key="2">
    <source>
        <dbReference type="EMBL" id="EJK44572.1"/>
    </source>
</evidence>
<organism evidence="2 3">
    <name type="scientific">Thalassiosira oceanica</name>
    <name type="common">Marine diatom</name>
    <dbReference type="NCBI Taxonomy" id="159749"/>
    <lineage>
        <taxon>Eukaryota</taxon>
        <taxon>Sar</taxon>
        <taxon>Stramenopiles</taxon>
        <taxon>Ochrophyta</taxon>
        <taxon>Bacillariophyta</taxon>
        <taxon>Coscinodiscophyceae</taxon>
        <taxon>Thalassiosirophycidae</taxon>
        <taxon>Thalassiosirales</taxon>
        <taxon>Thalassiosiraceae</taxon>
        <taxon>Thalassiosira</taxon>
    </lineage>
</organism>